<evidence type="ECO:0000256" key="1">
    <source>
        <dbReference type="ARBA" id="ARBA00022723"/>
    </source>
</evidence>
<reference evidence="7" key="1">
    <citation type="submission" date="2023-06" db="EMBL/GenBank/DDBJ databases">
        <title>Genome-scale phylogeny and comparative genomics of the fungal order Sordariales.</title>
        <authorList>
            <consortium name="Lawrence Berkeley National Laboratory"/>
            <person name="Hensen N."/>
            <person name="Bonometti L."/>
            <person name="Westerberg I."/>
            <person name="Brannstrom I.O."/>
            <person name="Guillou S."/>
            <person name="Cros-Aarteil S."/>
            <person name="Calhoun S."/>
            <person name="Haridas S."/>
            <person name="Kuo A."/>
            <person name="Mondo S."/>
            <person name="Pangilinan J."/>
            <person name="Riley R."/>
            <person name="Labutti K."/>
            <person name="Andreopoulos B."/>
            <person name="Lipzen A."/>
            <person name="Chen C."/>
            <person name="Yanf M."/>
            <person name="Daum C."/>
            <person name="Ng V."/>
            <person name="Clum A."/>
            <person name="Steindorff A."/>
            <person name="Ohm R."/>
            <person name="Martin F."/>
            <person name="Silar P."/>
            <person name="Natvig D."/>
            <person name="Lalanne C."/>
            <person name="Gautier V."/>
            <person name="Ament-Velasquez S.L."/>
            <person name="Kruys A."/>
            <person name="Hutchinson M.I."/>
            <person name="Powell A.J."/>
            <person name="Barry K."/>
            <person name="Miller A.N."/>
            <person name="Grigoriev I.V."/>
            <person name="Debuchy R."/>
            <person name="Gladieux P."/>
            <person name="Thoren M.H."/>
            <person name="Johannesson H."/>
        </authorList>
    </citation>
    <scope>NUCLEOTIDE SEQUENCE</scope>
    <source>
        <strain evidence="7">CBS 540.89</strain>
    </source>
</reference>
<evidence type="ECO:0000256" key="5">
    <source>
        <dbReference type="SAM" id="MobiDB-lite"/>
    </source>
</evidence>
<evidence type="ECO:0000256" key="3">
    <source>
        <dbReference type="ARBA" id="ARBA00022833"/>
    </source>
</evidence>
<evidence type="ECO:0000313" key="8">
    <source>
        <dbReference type="Proteomes" id="UP001172159"/>
    </source>
</evidence>
<name>A0AA40BL06_9PEZI</name>
<dbReference type="PROSITE" id="PS00518">
    <property type="entry name" value="ZF_RING_1"/>
    <property type="match status" value="1"/>
</dbReference>
<dbReference type="InterPro" id="IPR017907">
    <property type="entry name" value="Znf_RING_CS"/>
</dbReference>
<keyword evidence="1" id="KW-0479">Metal-binding</keyword>
<dbReference type="SUPFAM" id="SSF57850">
    <property type="entry name" value="RING/U-box"/>
    <property type="match status" value="1"/>
</dbReference>
<proteinExistence type="predicted"/>
<feature type="region of interest" description="Disordered" evidence="5">
    <location>
        <begin position="299"/>
        <end position="322"/>
    </location>
</feature>
<evidence type="ECO:0000256" key="4">
    <source>
        <dbReference type="PROSITE-ProRule" id="PRU00175"/>
    </source>
</evidence>
<feature type="region of interest" description="Disordered" evidence="5">
    <location>
        <begin position="1"/>
        <end position="35"/>
    </location>
</feature>
<dbReference type="AlphaFoldDB" id="A0AA40BL06"/>
<dbReference type="PROSITE" id="PS50089">
    <property type="entry name" value="ZF_RING_2"/>
    <property type="match status" value="1"/>
</dbReference>
<protein>
    <recommendedName>
        <fullName evidence="6">RING-type domain-containing protein</fullName>
    </recommendedName>
</protein>
<comment type="caution">
    <text evidence="7">The sequence shown here is derived from an EMBL/GenBank/DDBJ whole genome shotgun (WGS) entry which is preliminary data.</text>
</comment>
<dbReference type="InterPro" id="IPR013083">
    <property type="entry name" value="Znf_RING/FYVE/PHD"/>
</dbReference>
<keyword evidence="2 4" id="KW-0863">Zinc-finger</keyword>
<dbReference type="InterPro" id="IPR001841">
    <property type="entry name" value="Znf_RING"/>
</dbReference>
<evidence type="ECO:0000313" key="7">
    <source>
        <dbReference type="EMBL" id="KAK0736165.1"/>
    </source>
</evidence>
<keyword evidence="8" id="KW-1185">Reference proteome</keyword>
<feature type="domain" description="RING-type" evidence="6">
    <location>
        <begin position="68"/>
        <end position="131"/>
    </location>
</feature>
<dbReference type="Gene3D" id="3.30.40.10">
    <property type="entry name" value="Zinc/RING finger domain, C3HC4 (zinc finger)"/>
    <property type="match status" value="1"/>
</dbReference>
<gene>
    <name evidence="7" type="ORF">B0T21DRAFT_366424</name>
</gene>
<sequence length="342" mass="38831">MTAPAPDNPNRSAPWYYDESQRSTTPEPPDDRVTGEQTNIWIDIKTWILHVAGTPDAYYQRPAPFAVCGACQITEIDIKGIPKSNTPGLSMGLGTVLICGHILCARCYNNWCKQKYNAAGPEAGLLCPMCRTKLHCDSIACKDIFYPYVIPPKRHEKSPGDGWKEFLDLIPLTLAEGGARPTQCHVCRASRLVLLGLTAKHNFQRYCFEYLNRPRATWRELAYTDQEMHWLKETATYNPISHLLNRLKRELVMEHPSWGGPVHPSLHFVWRLYDVEPGQQVFKRKVRIAYRAMAQSGSDDDIRRLESPDEAEKTEEELEQNGFAARVGMVPVAVRASDFDDI</sequence>
<organism evidence="7 8">
    <name type="scientific">Apiosordaria backusii</name>
    <dbReference type="NCBI Taxonomy" id="314023"/>
    <lineage>
        <taxon>Eukaryota</taxon>
        <taxon>Fungi</taxon>
        <taxon>Dikarya</taxon>
        <taxon>Ascomycota</taxon>
        <taxon>Pezizomycotina</taxon>
        <taxon>Sordariomycetes</taxon>
        <taxon>Sordariomycetidae</taxon>
        <taxon>Sordariales</taxon>
        <taxon>Lasiosphaeriaceae</taxon>
        <taxon>Apiosordaria</taxon>
    </lineage>
</organism>
<evidence type="ECO:0000259" key="6">
    <source>
        <dbReference type="PROSITE" id="PS50089"/>
    </source>
</evidence>
<dbReference type="Proteomes" id="UP001172159">
    <property type="component" value="Unassembled WGS sequence"/>
</dbReference>
<evidence type="ECO:0000256" key="2">
    <source>
        <dbReference type="ARBA" id="ARBA00022771"/>
    </source>
</evidence>
<dbReference type="EMBL" id="JAUKTV010000006">
    <property type="protein sequence ID" value="KAK0736165.1"/>
    <property type="molecule type" value="Genomic_DNA"/>
</dbReference>
<dbReference type="GO" id="GO:0008270">
    <property type="term" value="F:zinc ion binding"/>
    <property type="evidence" value="ECO:0007669"/>
    <property type="project" value="UniProtKB-KW"/>
</dbReference>
<keyword evidence="3" id="KW-0862">Zinc</keyword>
<accession>A0AA40BL06</accession>
<feature type="compositionally biased region" description="Basic and acidic residues" evidence="5">
    <location>
        <begin position="300"/>
        <end position="311"/>
    </location>
</feature>